<dbReference type="AlphaFoldDB" id="A0A9D5X7Z3"/>
<organism evidence="11 12">
    <name type="scientific">Lancefieldella parvula</name>
    <dbReference type="NCBI Taxonomy" id="1382"/>
    <lineage>
        <taxon>Bacteria</taxon>
        <taxon>Bacillati</taxon>
        <taxon>Actinomycetota</taxon>
        <taxon>Coriobacteriia</taxon>
        <taxon>Coriobacteriales</taxon>
        <taxon>Atopobiaceae</taxon>
        <taxon>Lancefieldella</taxon>
    </lineage>
</organism>
<evidence type="ECO:0000256" key="4">
    <source>
        <dbReference type="ARBA" id="ARBA00020295"/>
    </source>
</evidence>
<comment type="caution">
    <text evidence="11">The sequence shown here is derived from an EMBL/GenBank/DDBJ whole genome shotgun (WGS) entry which is preliminary data.</text>
</comment>
<dbReference type="Proteomes" id="UP000787322">
    <property type="component" value="Unassembled WGS sequence"/>
</dbReference>
<dbReference type="PANTHER" id="PTHR32438:SF5">
    <property type="entry name" value="4-ALPHA-GLUCANOTRANSFERASE DPE1, CHLOROPLASTIC_AMYLOPLASTIC"/>
    <property type="match status" value="1"/>
</dbReference>
<evidence type="ECO:0000256" key="5">
    <source>
        <dbReference type="ARBA" id="ARBA00022676"/>
    </source>
</evidence>
<name>A0A9D5X7Z3_9ACTN</name>
<dbReference type="InterPro" id="IPR006047">
    <property type="entry name" value="GH13_cat_dom"/>
</dbReference>
<reference evidence="11" key="1">
    <citation type="submission" date="2020-04" db="EMBL/GenBank/DDBJ databases">
        <title>Deep metagenomics examines the oral microbiome during advanced dental caries in children, revealing novel taxa and co-occurrences with host molecules.</title>
        <authorList>
            <person name="Baker J.L."/>
            <person name="Morton J.T."/>
            <person name="Dinis M."/>
            <person name="Alvarez R."/>
            <person name="Tran N.C."/>
            <person name="Knight R."/>
            <person name="Edlund A."/>
        </authorList>
    </citation>
    <scope>NUCLEOTIDE SEQUENCE</scope>
    <source>
        <strain evidence="11">JCVI_3_bin.11</strain>
    </source>
</reference>
<evidence type="ECO:0000256" key="8">
    <source>
        <dbReference type="ARBA" id="ARBA00031423"/>
    </source>
</evidence>
<dbReference type="InterPro" id="IPR003385">
    <property type="entry name" value="Glyco_hydro_77"/>
</dbReference>
<protein>
    <recommendedName>
        <fullName evidence="4">4-alpha-glucanotransferase</fullName>
        <ecNumber evidence="3">2.4.1.25</ecNumber>
    </recommendedName>
    <alternativeName>
        <fullName evidence="8">Amylomaltase</fullName>
    </alternativeName>
    <alternativeName>
        <fullName evidence="9">Disproportionating enzyme</fullName>
    </alternativeName>
</protein>
<feature type="domain" description="Glycosyl hydrolase family 13 catalytic" evidence="10">
    <location>
        <begin position="162"/>
        <end position="579"/>
    </location>
</feature>
<dbReference type="InterPro" id="IPR014756">
    <property type="entry name" value="Ig_E-set"/>
</dbReference>
<dbReference type="CDD" id="cd11338">
    <property type="entry name" value="AmyAc_CMD"/>
    <property type="match status" value="1"/>
</dbReference>
<dbReference type="Pfam" id="PF02446">
    <property type="entry name" value="Glyco_hydro_77"/>
    <property type="match status" value="2"/>
</dbReference>
<dbReference type="InterPro" id="IPR013783">
    <property type="entry name" value="Ig-like_fold"/>
</dbReference>
<keyword evidence="5" id="KW-0328">Glycosyltransferase</keyword>
<dbReference type="CDD" id="cd02857">
    <property type="entry name" value="E_set_CDase_PDE_N"/>
    <property type="match status" value="1"/>
</dbReference>
<dbReference type="SUPFAM" id="SSF51445">
    <property type="entry name" value="(Trans)glycosidases"/>
    <property type="match status" value="2"/>
</dbReference>
<dbReference type="EC" id="2.4.1.25" evidence="3"/>
<dbReference type="InterPro" id="IPR017853">
    <property type="entry name" value="GH"/>
</dbReference>
<dbReference type="GO" id="GO:0004134">
    <property type="term" value="F:4-alpha-glucanotransferase activity"/>
    <property type="evidence" value="ECO:0007669"/>
    <property type="project" value="UniProtKB-EC"/>
</dbReference>
<dbReference type="SMART" id="SM00642">
    <property type="entry name" value="Aamy"/>
    <property type="match status" value="1"/>
</dbReference>
<dbReference type="Gene3D" id="3.20.20.80">
    <property type="entry name" value="Glycosidases"/>
    <property type="match status" value="3"/>
</dbReference>
<dbReference type="Pfam" id="PF00128">
    <property type="entry name" value="Alpha-amylase"/>
    <property type="match status" value="1"/>
</dbReference>
<dbReference type="Gene3D" id="3.90.400.10">
    <property type="entry name" value="Oligo-1,6-glucosidase, Domain 2"/>
    <property type="match status" value="1"/>
</dbReference>
<evidence type="ECO:0000313" key="12">
    <source>
        <dbReference type="Proteomes" id="UP000787322"/>
    </source>
</evidence>
<evidence type="ECO:0000256" key="3">
    <source>
        <dbReference type="ARBA" id="ARBA00012560"/>
    </source>
</evidence>
<dbReference type="EMBL" id="JABZGU010000034">
    <property type="protein sequence ID" value="MBF4802678.1"/>
    <property type="molecule type" value="Genomic_DNA"/>
</dbReference>
<keyword evidence="6" id="KW-0808">Transferase</keyword>
<dbReference type="Gene3D" id="2.60.40.10">
    <property type="entry name" value="Immunoglobulins"/>
    <property type="match status" value="1"/>
</dbReference>
<sequence>MQVFHNTSNIVCRDPKGAVELGTSATIRLFAWDDDVQSVTLRLWQEYGPESSSEAQALSGEKRVVMQKSDFAGALPTGVPDYAQCFETIVKPAATGLIWYRFELQASDGAVWSYGAQENRCTGVGSFAYGEPPSFQITCYEPRGSFAGVEDPSWYKGGVVYQIFPDRFARDANWHERTKQALAVPRNGVSRQLVEDWEKTPEYQKDANGRITEWDFYGGSLAGIEEKLSYLENLGITALYLNPIYAASSNHRYDIADYLEVDPVLGTVEDFERLCAKAAEHGISIILDGVFNHCGADSKYFNKFSNYSEPGAVQQAGSAYDDWFTFHEDGTYESWWGVDALPTIVSDNPDYQEFICGENGVIRTWLRRGARGWRLDVADEISDSFIQKIRAAALAERSDAVIIGEVWEDASNKRAYGKLRQYLEGSELDGPMNYPLRKSILSFLMNETGAESTALALEELWENYPHEAFYSCLNVFGTHDKERLINVVAGAPAPDALSAQEQVMYRLSADQRGLSKARMWQTAVLQMTLPGVPSIYYGDEMGVEGFVDPTNRATMPWPESSPRADLDYLHMYRNAIALRKTLPLLVDGSFEPFVPECGSDDVLAFWRKPLQKDEQQEQQGKAASGICVLVNKSRSDAKTVYVSLPQNMQVIDVISGQAVPVKDGKAEVFLWQLGCTVLNVQPAYRLQKPLEPGMGVLAHITSLPANEDSAITPGQKPGVIGRETSEFIDFLAKSSQKYWQILPVSPTDEYGSPYAGISAFAGNINLLDQTVMERVISECDDPQSRRAAEYQEFCARNSYWLDSYATFCAIKDLLGEGVWQEWPKQYRSWSQELLERSELAQAIELHRKQQFAFDVIWSQTLAEARAKGIQIIGDMPMFVSEDSADVWAHPEFFALDDAGHTELQAGAPADAFSQDGQLWGNPTYNWQAHKDEGYRWWIERFRRSFYLYDYTRLDHFIGFTSYYAIEQGKTAAEGSFKFGPGLELFDVAYKQLGPLPFIAEDLGAITPAVRALLSQTGFPGMSVIQFADGDCRYSFAPAQESIVYSGTHDTQTLMGFVEARFTGGQATDESQQIFDHLMELVASTSNAVVILPLQDVLGLSDDARMNIPGKAEGNWSWQVKKDILTPQVVQKLQRFVELHQSKLDA</sequence>
<evidence type="ECO:0000256" key="1">
    <source>
        <dbReference type="ARBA" id="ARBA00000439"/>
    </source>
</evidence>
<accession>A0A9D5X7Z3</accession>
<comment type="catalytic activity">
    <reaction evidence="1">
        <text>Transfers a segment of a (1-&gt;4)-alpha-D-glucan to a new position in an acceptor, which may be glucose or a (1-&gt;4)-alpha-D-glucan.</text>
        <dbReference type="EC" id="2.4.1.25"/>
    </reaction>
</comment>
<dbReference type="PANTHER" id="PTHR32438">
    <property type="entry name" value="4-ALPHA-GLUCANOTRANSFERASE DPE1, CHLOROPLASTIC/AMYLOPLASTIC"/>
    <property type="match status" value="1"/>
</dbReference>
<evidence type="ECO:0000256" key="7">
    <source>
        <dbReference type="ARBA" id="ARBA00023277"/>
    </source>
</evidence>
<evidence type="ECO:0000313" key="11">
    <source>
        <dbReference type="EMBL" id="MBF4802678.1"/>
    </source>
</evidence>
<evidence type="ECO:0000256" key="2">
    <source>
        <dbReference type="ARBA" id="ARBA00005684"/>
    </source>
</evidence>
<dbReference type="SUPFAM" id="SSF81296">
    <property type="entry name" value="E set domains"/>
    <property type="match status" value="1"/>
</dbReference>
<dbReference type="GO" id="GO:0005975">
    <property type="term" value="P:carbohydrate metabolic process"/>
    <property type="evidence" value="ECO:0007669"/>
    <property type="project" value="InterPro"/>
</dbReference>
<comment type="similarity">
    <text evidence="2">Belongs to the disproportionating enzyme family.</text>
</comment>
<evidence type="ECO:0000259" key="10">
    <source>
        <dbReference type="SMART" id="SM00642"/>
    </source>
</evidence>
<evidence type="ECO:0000256" key="9">
    <source>
        <dbReference type="ARBA" id="ARBA00031501"/>
    </source>
</evidence>
<evidence type="ECO:0000256" key="6">
    <source>
        <dbReference type="ARBA" id="ARBA00022679"/>
    </source>
</evidence>
<dbReference type="InterPro" id="IPR045857">
    <property type="entry name" value="O16G_dom_2"/>
</dbReference>
<gene>
    <name evidence="11" type="ORF">HXK24_02495</name>
</gene>
<proteinExistence type="inferred from homology"/>
<dbReference type="GO" id="GO:0004553">
    <property type="term" value="F:hydrolase activity, hydrolyzing O-glycosyl compounds"/>
    <property type="evidence" value="ECO:0007669"/>
    <property type="project" value="InterPro"/>
</dbReference>
<keyword evidence="7" id="KW-0119">Carbohydrate metabolism</keyword>
<dbReference type="InterPro" id="IPR004185">
    <property type="entry name" value="Glyco_hydro_13_lg-like_dom"/>
</dbReference>